<evidence type="ECO:0008006" key="3">
    <source>
        <dbReference type="Google" id="ProtNLM"/>
    </source>
</evidence>
<proteinExistence type="predicted"/>
<gene>
    <name evidence="1" type="ORF">SGL43_06274</name>
</gene>
<sequence length="39" mass="4376">MHFLPCRTFRLALRPAVTRDLRPGGDDLLTIYSATENSA</sequence>
<keyword evidence="2" id="KW-1185">Reference proteome</keyword>
<reference evidence="1" key="1">
    <citation type="submission" date="2022-03" db="EMBL/GenBank/DDBJ databases">
        <authorList>
            <person name="Leyn A S."/>
        </authorList>
    </citation>
    <scope>NUCLEOTIDE SEQUENCE</scope>
    <source>
        <strain evidence="1">Streptomyces globisporus 4-3</strain>
    </source>
</reference>
<organism evidence="1 2">
    <name type="scientific">Streptomyces globisporus</name>
    <dbReference type="NCBI Taxonomy" id="1908"/>
    <lineage>
        <taxon>Bacteria</taxon>
        <taxon>Bacillati</taxon>
        <taxon>Actinomycetota</taxon>
        <taxon>Actinomycetes</taxon>
        <taxon>Kitasatosporales</taxon>
        <taxon>Streptomycetaceae</taxon>
        <taxon>Streptomyces</taxon>
    </lineage>
</organism>
<accession>A0ABN8VBM2</accession>
<dbReference type="Proteomes" id="UP001154015">
    <property type="component" value="Unassembled WGS sequence"/>
</dbReference>
<comment type="caution">
    <text evidence="1">The sequence shown here is derived from an EMBL/GenBank/DDBJ whole genome shotgun (WGS) entry which is preliminary data.</text>
</comment>
<evidence type="ECO:0000313" key="1">
    <source>
        <dbReference type="EMBL" id="CAH9419219.1"/>
    </source>
</evidence>
<protein>
    <recommendedName>
        <fullName evidence="3">GNAT family N-acetyltransferase</fullName>
    </recommendedName>
</protein>
<name>A0ABN8VBM2_STRGL</name>
<evidence type="ECO:0000313" key="2">
    <source>
        <dbReference type="Proteomes" id="UP001154015"/>
    </source>
</evidence>
<dbReference type="EMBL" id="CAKXYP010000023">
    <property type="protein sequence ID" value="CAH9419219.1"/>
    <property type="molecule type" value="Genomic_DNA"/>
</dbReference>